<evidence type="ECO:0000256" key="4">
    <source>
        <dbReference type="SAM" id="Phobius"/>
    </source>
</evidence>
<evidence type="ECO:0000313" key="6">
    <source>
        <dbReference type="EMBL" id="OGM60601.1"/>
    </source>
</evidence>
<keyword evidence="2" id="KW-0328">Glycosyltransferase</keyword>
<evidence type="ECO:0000256" key="3">
    <source>
        <dbReference type="ARBA" id="ARBA00022679"/>
    </source>
</evidence>
<dbReference type="STRING" id="1802517.A2892_00970"/>
<protein>
    <recommendedName>
        <fullName evidence="5">Glycosyltransferase 2-like domain-containing protein</fullName>
    </recommendedName>
</protein>
<reference evidence="6 7" key="1">
    <citation type="journal article" date="2016" name="Nat. Commun.">
        <title>Thousands of microbial genomes shed light on interconnected biogeochemical processes in an aquifer system.</title>
        <authorList>
            <person name="Anantharaman K."/>
            <person name="Brown C.T."/>
            <person name="Hug L.A."/>
            <person name="Sharon I."/>
            <person name="Castelle C.J."/>
            <person name="Probst A.J."/>
            <person name="Thomas B.C."/>
            <person name="Singh A."/>
            <person name="Wilkins M.J."/>
            <person name="Karaoz U."/>
            <person name="Brodie E.L."/>
            <person name="Williams K.H."/>
            <person name="Hubbard S.S."/>
            <person name="Banfield J.F."/>
        </authorList>
    </citation>
    <scope>NUCLEOTIDE SEQUENCE [LARGE SCALE GENOMIC DNA]</scope>
</reference>
<evidence type="ECO:0000256" key="2">
    <source>
        <dbReference type="ARBA" id="ARBA00022676"/>
    </source>
</evidence>
<organism evidence="6 7">
    <name type="scientific">Candidatus Woesebacteria bacterium RIFCSPLOWO2_01_FULL_39_10b</name>
    <dbReference type="NCBI Taxonomy" id="1802517"/>
    <lineage>
        <taxon>Bacteria</taxon>
        <taxon>Candidatus Woeseibacteriota</taxon>
    </lineage>
</organism>
<dbReference type="EMBL" id="MGHD01000003">
    <property type="protein sequence ID" value="OGM60601.1"/>
    <property type="molecule type" value="Genomic_DNA"/>
</dbReference>
<dbReference type="AlphaFoldDB" id="A0A1F8B999"/>
<proteinExistence type="inferred from homology"/>
<evidence type="ECO:0000259" key="5">
    <source>
        <dbReference type="Pfam" id="PF00535"/>
    </source>
</evidence>
<feature type="transmembrane region" description="Helical" evidence="4">
    <location>
        <begin position="272"/>
        <end position="291"/>
    </location>
</feature>
<dbReference type="InterPro" id="IPR001173">
    <property type="entry name" value="Glyco_trans_2-like"/>
</dbReference>
<dbReference type="SUPFAM" id="SSF53448">
    <property type="entry name" value="Nucleotide-diphospho-sugar transferases"/>
    <property type="match status" value="1"/>
</dbReference>
<keyword evidence="4" id="KW-0472">Membrane</keyword>
<feature type="transmembrane region" description="Helical" evidence="4">
    <location>
        <begin position="303"/>
        <end position="321"/>
    </location>
</feature>
<dbReference type="GO" id="GO:0016757">
    <property type="term" value="F:glycosyltransferase activity"/>
    <property type="evidence" value="ECO:0007669"/>
    <property type="project" value="UniProtKB-KW"/>
</dbReference>
<dbReference type="Pfam" id="PF00535">
    <property type="entry name" value="Glycos_transf_2"/>
    <property type="match status" value="1"/>
</dbReference>
<dbReference type="Gene3D" id="3.90.550.10">
    <property type="entry name" value="Spore Coat Polysaccharide Biosynthesis Protein SpsA, Chain A"/>
    <property type="match status" value="1"/>
</dbReference>
<accession>A0A1F8B999</accession>
<comment type="similarity">
    <text evidence="1">Belongs to the glycosyltransferase 2 family.</text>
</comment>
<sequence>MKLVRTMKKIPLVSIVIPTLNEKKNIRRCLKSIVKQNYPKKKFEIIIVDNYSTDGTLDIAKKFPVKILMNRIKHAEVSKMIGFRKARGEYTIYLDADVELVGRSWIQKMLKPLLEDEEIVGSFTRKYAKKTDPPLERYYAFDPLQRDTIYQLFSPSLDSVLKEEKDGYCLLEYREGKIPPAGRCLYRKKKLLEAVKNYDMFLELDFLVLLTKKGLNKFAYVPSAGLYHHHAPNLRTLLRKRKYNVQNVYLKTFEKKLYVWFDLKKKYDLVKIMLWIIYANSFIPSLIVGIYKSFRHKDWAGLYEPFVNLLVTDTILSAFLLNRKTQLLLKR</sequence>
<keyword evidence="4" id="KW-1133">Transmembrane helix</keyword>
<dbReference type="Proteomes" id="UP000176404">
    <property type="component" value="Unassembled WGS sequence"/>
</dbReference>
<dbReference type="PANTHER" id="PTHR43630:SF1">
    <property type="entry name" value="POLY-BETA-1,6-N-ACETYL-D-GLUCOSAMINE SYNTHASE"/>
    <property type="match status" value="1"/>
</dbReference>
<gene>
    <name evidence="6" type="ORF">A2892_00970</name>
</gene>
<feature type="domain" description="Glycosyltransferase 2-like" evidence="5">
    <location>
        <begin position="14"/>
        <end position="135"/>
    </location>
</feature>
<name>A0A1F8B999_9BACT</name>
<dbReference type="InterPro" id="IPR029044">
    <property type="entry name" value="Nucleotide-diphossugar_trans"/>
</dbReference>
<evidence type="ECO:0000313" key="7">
    <source>
        <dbReference type="Proteomes" id="UP000176404"/>
    </source>
</evidence>
<keyword evidence="3" id="KW-0808">Transferase</keyword>
<dbReference type="PANTHER" id="PTHR43630">
    <property type="entry name" value="POLY-BETA-1,6-N-ACETYL-D-GLUCOSAMINE SYNTHASE"/>
    <property type="match status" value="1"/>
</dbReference>
<keyword evidence="4" id="KW-0812">Transmembrane</keyword>
<comment type="caution">
    <text evidence="6">The sequence shown here is derived from an EMBL/GenBank/DDBJ whole genome shotgun (WGS) entry which is preliminary data.</text>
</comment>
<evidence type="ECO:0000256" key="1">
    <source>
        <dbReference type="ARBA" id="ARBA00006739"/>
    </source>
</evidence>